<dbReference type="InterPro" id="IPR050730">
    <property type="entry name" value="UBX_domain-protein"/>
</dbReference>
<dbReference type="GeneID" id="31359588"/>
<dbReference type="InterPro" id="IPR036249">
    <property type="entry name" value="Thioredoxin-like_sf"/>
</dbReference>
<dbReference type="SMART" id="SM00594">
    <property type="entry name" value="UAS"/>
    <property type="match status" value="1"/>
</dbReference>
<dbReference type="EMBL" id="ADBJ01000017">
    <property type="protein sequence ID" value="EFA83311.1"/>
    <property type="molecule type" value="Genomic_DNA"/>
</dbReference>
<sequence>MDGEISFDVLFGGNPLPITLPLGATVLDLKDMLEMYTNVPVQRQMLLNLVDNKDQTQLASMDLSGVEMVEVENNEQQQQQQPAAIDPPVIPQPPPPMMVDDVDDVGQDDMLIDPPNIVGGNNNNNINNQPFIDVDEDIDDDDDDADNQIFQNNRYATNYFPNNNYNDRISPHALTDFLDQLSYPAFSNDIFNEFKILVPQTFEGSYKEALSQAKRTGKLVLTYLYDPNNPDYTSFCFDVLQTNEVFEYVKNNYVFWVGTVDTDSLIFLVNLMPSFETLPIISIVHNAGGTPQVLQLLQGETDKDIIYNHLVTEYSTKMAELNRVKAEEEEKESQRRIVEEQDLAYEEALRADKEKARKEEEEKRRVEEEEKQVQNKKEQKLGRMALVPPEPAKGPEATHIIFKLPDDSKIERRFNSTDTLQTLSDFLDGSGVDFEGYQFITMYPKKVYTKKEYNLTLKETGIHPQSILNVRDESD</sequence>
<dbReference type="SUPFAM" id="SSF54236">
    <property type="entry name" value="Ubiquitin-like"/>
    <property type="match status" value="2"/>
</dbReference>
<evidence type="ECO:0000256" key="1">
    <source>
        <dbReference type="SAM" id="MobiDB-lite"/>
    </source>
</evidence>
<dbReference type="Gene3D" id="3.10.20.90">
    <property type="entry name" value="Phosphatidylinositol 3-kinase Catalytic Subunit, Chain A, domain 1"/>
    <property type="match status" value="2"/>
</dbReference>
<dbReference type="Proteomes" id="UP000001396">
    <property type="component" value="Unassembled WGS sequence"/>
</dbReference>
<organism evidence="3 4">
    <name type="scientific">Heterostelium pallidum (strain ATCC 26659 / Pp 5 / PN500)</name>
    <name type="common">Cellular slime mold</name>
    <name type="synonym">Polysphondylium pallidum</name>
    <dbReference type="NCBI Taxonomy" id="670386"/>
    <lineage>
        <taxon>Eukaryota</taxon>
        <taxon>Amoebozoa</taxon>
        <taxon>Evosea</taxon>
        <taxon>Eumycetozoa</taxon>
        <taxon>Dictyostelia</taxon>
        <taxon>Acytosteliales</taxon>
        <taxon>Acytosteliaceae</taxon>
        <taxon>Heterostelium</taxon>
    </lineage>
</organism>
<dbReference type="STRING" id="670386.D3B613"/>
<reference evidence="3 4" key="1">
    <citation type="journal article" date="2011" name="Genome Res.">
        <title>Phylogeny-wide analysis of social amoeba genomes highlights ancient origins for complex intercellular communication.</title>
        <authorList>
            <person name="Heidel A.J."/>
            <person name="Lawal H.M."/>
            <person name="Felder M."/>
            <person name="Schilde C."/>
            <person name="Helps N.R."/>
            <person name="Tunggal B."/>
            <person name="Rivero F."/>
            <person name="John U."/>
            <person name="Schleicher M."/>
            <person name="Eichinger L."/>
            <person name="Platzer M."/>
            <person name="Noegel A.A."/>
            <person name="Schaap P."/>
            <person name="Gloeckner G."/>
        </authorList>
    </citation>
    <scope>NUCLEOTIDE SEQUENCE [LARGE SCALE GENOMIC DNA]</scope>
    <source>
        <strain evidence="4">ATCC 26659 / Pp 5 / PN500</strain>
    </source>
</reference>
<dbReference type="Pfam" id="PF00789">
    <property type="entry name" value="UBX"/>
    <property type="match status" value="1"/>
</dbReference>
<dbReference type="RefSeq" id="XP_020435428.1">
    <property type="nucleotide sequence ID" value="XM_020575014.1"/>
</dbReference>
<evidence type="ECO:0000313" key="3">
    <source>
        <dbReference type="EMBL" id="EFA83311.1"/>
    </source>
</evidence>
<evidence type="ECO:0000313" key="4">
    <source>
        <dbReference type="Proteomes" id="UP000001396"/>
    </source>
</evidence>
<dbReference type="OMA" id="KEACHRP"/>
<dbReference type="PANTHER" id="PTHR23322:SF34">
    <property type="entry name" value="UBIQUITIN DOMAIN-CONTAINING PROTEIN"/>
    <property type="match status" value="1"/>
</dbReference>
<dbReference type="AlphaFoldDB" id="D3B613"/>
<dbReference type="InParanoid" id="D3B613"/>
<gene>
    <name evidence="3" type="ORF">PPL_04101</name>
</gene>
<feature type="domain" description="UBX" evidence="2">
    <location>
        <begin position="393"/>
        <end position="470"/>
    </location>
</feature>
<dbReference type="InterPro" id="IPR001012">
    <property type="entry name" value="UBX_dom"/>
</dbReference>
<proteinExistence type="predicted"/>
<dbReference type="InterPro" id="IPR006577">
    <property type="entry name" value="UAS"/>
</dbReference>
<dbReference type="SMART" id="SM00166">
    <property type="entry name" value="UBX"/>
    <property type="match status" value="1"/>
</dbReference>
<name>D3B613_HETP5</name>
<accession>D3B613</accession>
<dbReference type="GO" id="GO:0005783">
    <property type="term" value="C:endoplasmic reticulum"/>
    <property type="evidence" value="ECO:0007669"/>
    <property type="project" value="TreeGrafter"/>
</dbReference>
<dbReference type="SUPFAM" id="SSF52833">
    <property type="entry name" value="Thioredoxin-like"/>
    <property type="match status" value="1"/>
</dbReference>
<dbReference type="GO" id="GO:0043130">
    <property type="term" value="F:ubiquitin binding"/>
    <property type="evidence" value="ECO:0007669"/>
    <property type="project" value="TreeGrafter"/>
</dbReference>
<protein>
    <submittedName>
        <fullName evidence="3">Ubiquitin domain-containing protein</fullName>
    </submittedName>
</protein>
<dbReference type="InterPro" id="IPR029071">
    <property type="entry name" value="Ubiquitin-like_domsf"/>
</dbReference>
<keyword evidence="4" id="KW-1185">Reference proteome</keyword>
<dbReference type="PANTHER" id="PTHR23322">
    <property type="entry name" value="FAS-ASSOCIATED PROTEIN"/>
    <property type="match status" value="1"/>
</dbReference>
<dbReference type="CDD" id="cd01767">
    <property type="entry name" value="UBX"/>
    <property type="match status" value="1"/>
</dbReference>
<feature type="region of interest" description="Disordered" evidence="1">
    <location>
        <begin position="349"/>
        <end position="378"/>
    </location>
</feature>
<dbReference type="Gene3D" id="3.40.30.10">
    <property type="entry name" value="Glutaredoxin"/>
    <property type="match status" value="1"/>
</dbReference>
<comment type="caution">
    <text evidence="3">The sequence shown here is derived from an EMBL/GenBank/DDBJ whole genome shotgun (WGS) entry which is preliminary data.</text>
</comment>
<dbReference type="GO" id="GO:0036503">
    <property type="term" value="P:ERAD pathway"/>
    <property type="evidence" value="ECO:0007669"/>
    <property type="project" value="TreeGrafter"/>
</dbReference>
<dbReference type="PROSITE" id="PS50033">
    <property type="entry name" value="UBX"/>
    <property type="match status" value="1"/>
</dbReference>
<evidence type="ECO:0000259" key="2">
    <source>
        <dbReference type="PROSITE" id="PS50033"/>
    </source>
</evidence>